<evidence type="ECO:0000259" key="5">
    <source>
        <dbReference type="Pfam" id="PF14237"/>
    </source>
</evidence>
<evidence type="ECO:0000256" key="4">
    <source>
        <dbReference type="SAM" id="MobiDB-lite"/>
    </source>
</evidence>
<accession>A0A073CA02</accession>
<keyword evidence="1" id="KW-0226">DNA condensation</keyword>
<dbReference type="Pfam" id="PF00216">
    <property type="entry name" value="Bac_DNA_binding"/>
    <property type="match status" value="1"/>
</dbReference>
<evidence type="ECO:0000256" key="2">
    <source>
        <dbReference type="ARBA" id="ARBA00023125"/>
    </source>
</evidence>
<dbReference type="PANTHER" id="PTHR33175:SF3">
    <property type="entry name" value="DNA-BINDING PROTEIN HU-BETA"/>
    <property type="match status" value="1"/>
</dbReference>
<dbReference type="GO" id="GO:0030261">
    <property type="term" value="P:chromosome condensation"/>
    <property type="evidence" value="ECO:0007669"/>
    <property type="project" value="UniProtKB-KW"/>
</dbReference>
<dbReference type="Pfam" id="PF14237">
    <property type="entry name" value="GYF_2"/>
    <property type="match status" value="1"/>
</dbReference>
<feature type="domain" description="GYF" evidence="5">
    <location>
        <begin position="133"/>
        <end position="176"/>
    </location>
</feature>
<geneLocation type="plasmid" evidence="6 7">
    <name>pPA50</name>
</geneLocation>
<dbReference type="GO" id="GO:0030527">
    <property type="term" value="F:structural constituent of chromatin"/>
    <property type="evidence" value="ECO:0007669"/>
    <property type="project" value="InterPro"/>
</dbReference>
<organism evidence="6 7">
    <name type="scientific">Planktothrix agardhii (strain NIVA-CYA 126/8)</name>
    <dbReference type="NCBI Taxonomy" id="388467"/>
    <lineage>
        <taxon>Bacteria</taxon>
        <taxon>Bacillati</taxon>
        <taxon>Cyanobacteriota</taxon>
        <taxon>Cyanophyceae</taxon>
        <taxon>Oscillatoriophycideae</taxon>
        <taxon>Oscillatoriales</taxon>
        <taxon>Microcoleaceae</taxon>
        <taxon>Planktothrix</taxon>
    </lineage>
</organism>
<dbReference type="AlphaFoldDB" id="A0A073CA02"/>
<keyword evidence="6" id="KW-0614">Plasmid</keyword>
<reference evidence="6 7" key="1">
    <citation type="journal article" date="2014" name="Appl. Environ. Microbiol.">
        <title>Elucidation of insertion elements encoded on plasmids and in vitro construction of shuttle vectors from the toxic cyanobacterium Planktothrix.</title>
        <authorList>
            <person name="Christiansen G."/>
            <person name="Goesmann A."/>
            <person name="Kurmayer R."/>
        </authorList>
    </citation>
    <scope>NUCLEOTIDE SEQUENCE [LARGE SCALE GENOMIC DNA]</scope>
    <source>
        <strain evidence="6 7">NIVA-CYA 126/8</strain>
        <plasmid evidence="6">pPA50</plasmid>
    </source>
</reference>
<name>A0A073CA02_PLAA1</name>
<sequence>MLDTTYIEKLTGYSGSTVESVLEGFIKFVQLELRAGNEVEISKFGVFYPKEFGERKSRNPRTGEELLAKPRTKPRLRFFDSFEKGIQDSDSISSTPTTLTTPTTPAPPTIPPTLTAPASVPPPVPAAVSNRIWHIVKDGVAIPISESELKWQITPDTLVWTEGQDGWKSASEVPKLKYLFS</sequence>
<evidence type="ECO:0000256" key="3">
    <source>
        <dbReference type="RuleBase" id="RU003939"/>
    </source>
</evidence>
<evidence type="ECO:0000256" key="1">
    <source>
        <dbReference type="ARBA" id="ARBA00023067"/>
    </source>
</evidence>
<dbReference type="PATRIC" id="fig|388467.6.peg.4752"/>
<dbReference type="SUPFAM" id="SSF47729">
    <property type="entry name" value="IHF-like DNA-binding proteins"/>
    <property type="match status" value="1"/>
</dbReference>
<dbReference type="HOGENOM" id="CLU_1487743_0_0_3"/>
<dbReference type="EMBL" id="CM002807">
    <property type="protein sequence ID" value="KEI65164.1"/>
    <property type="molecule type" value="Genomic_DNA"/>
</dbReference>
<evidence type="ECO:0000313" key="6">
    <source>
        <dbReference type="EMBL" id="KEI65164.1"/>
    </source>
</evidence>
<dbReference type="Proteomes" id="UP000027395">
    <property type="component" value="Plasmid pPA50"/>
</dbReference>
<feature type="region of interest" description="Disordered" evidence="4">
    <location>
        <begin position="87"/>
        <end position="113"/>
    </location>
</feature>
<dbReference type="RefSeq" id="WP_052369754.1">
    <property type="nucleotide sequence ID" value="NZ_CM002807.1"/>
</dbReference>
<proteinExistence type="inferred from homology"/>
<keyword evidence="2 6" id="KW-0238">DNA-binding</keyword>
<gene>
    <name evidence="6" type="ORF">A19Y_7001</name>
</gene>
<dbReference type="PANTHER" id="PTHR33175">
    <property type="entry name" value="DNA-BINDING PROTEIN HU"/>
    <property type="match status" value="1"/>
</dbReference>
<dbReference type="InterPro" id="IPR000119">
    <property type="entry name" value="Hist_DNA-bd"/>
</dbReference>
<dbReference type="GO" id="GO:0003677">
    <property type="term" value="F:DNA binding"/>
    <property type="evidence" value="ECO:0007669"/>
    <property type="project" value="UniProtKB-KW"/>
</dbReference>
<dbReference type="InterPro" id="IPR025640">
    <property type="entry name" value="GYF_2"/>
</dbReference>
<dbReference type="SMART" id="SM00411">
    <property type="entry name" value="BHL"/>
    <property type="match status" value="1"/>
</dbReference>
<dbReference type="Gene3D" id="4.10.520.10">
    <property type="entry name" value="IHF-like DNA-binding proteins"/>
    <property type="match status" value="1"/>
</dbReference>
<protein>
    <submittedName>
        <fullName evidence="6">Histone-like bacterial DNA-binding protein</fullName>
    </submittedName>
</protein>
<keyword evidence="7" id="KW-1185">Reference proteome</keyword>
<comment type="similarity">
    <text evidence="3">Belongs to the bacterial histone-like protein family.</text>
</comment>
<dbReference type="InterPro" id="IPR010992">
    <property type="entry name" value="IHF-like_DNA-bd_dom_sf"/>
</dbReference>
<feature type="compositionally biased region" description="Low complexity" evidence="4">
    <location>
        <begin position="91"/>
        <end position="103"/>
    </location>
</feature>
<evidence type="ECO:0000313" key="7">
    <source>
        <dbReference type="Proteomes" id="UP000027395"/>
    </source>
</evidence>